<keyword evidence="2" id="KW-0472">Membrane</keyword>
<dbReference type="Proteomes" id="UP001203284">
    <property type="component" value="Unassembled WGS sequence"/>
</dbReference>
<dbReference type="RefSeq" id="WP_247029285.1">
    <property type="nucleotide sequence ID" value="NZ_JALKCH010000006.1"/>
</dbReference>
<feature type="region of interest" description="Disordered" evidence="1">
    <location>
        <begin position="189"/>
        <end position="210"/>
    </location>
</feature>
<organism evidence="3 4">
    <name type="scientific">Ancylobacter crimeensis</name>
    <dbReference type="NCBI Taxonomy" id="2579147"/>
    <lineage>
        <taxon>Bacteria</taxon>
        <taxon>Pseudomonadati</taxon>
        <taxon>Pseudomonadota</taxon>
        <taxon>Alphaproteobacteria</taxon>
        <taxon>Hyphomicrobiales</taxon>
        <taxon>Xanthobacteraceae</taxon>
        <taxon>Ancylobacter</taxon>
    </lineage>
</organism>
<evidence type="ECO:0000256" key="2">
    <source>
        <dbReference type="SAM" id="Phobius"/>
    </source>
</evidence>
<protein>
    <recommendedName>
        <fullName evidence="5">LPS-assembly lipoprotein</fullName>
    </recommendedName>
</protein>
<sequence length="210" mass="22076">MSSPDRTSAGCSATRSARRSFVRRSFGLAAVGLMAIGLAGCFQPMYAESTPGGTDLRQKLQDVEIVFVPGRLGNEVRNDLIFSLTGGAGNPTGAPYRLTLQVTDSSAPVIIDSISGLPQVEMVSLDANWQLSFSSDPAKPIKAGHAFGKASLESGYQRFARARAIRDAQNRAATVVADTIKSQLASYFVTNPNPQPPAPAPATPAVPPKS</sequence>
<feature type="compositionally biased region" description="Pro residues" evidence="1">
    <location>
        <begin position="193"/>
        <end position="210"/>
    </location>
</feature>
<dbReference type="EMBL" id="JALKCH010000006">
    <property type="protein sequence ID" value="MCK0197505.1"/>
    <property type="molecule type" value="Genomic_DNA"/>
</dbReference>
<proteinExistence type="predicted"/>
<dbReference type="Gene3D" id="3.30.160.150">
    <property type="entry name" value="Lipoprotein like domain"/>
    <property type="match status" value="1"/>
</dbReference>
<feature type="transmembrane region" description="Helical" evidence="2">
    <location>
        <begin position="25"/>
        <end position="46"/>
    </location>
</feature>
<keyword evidence="2" id="KW-1133">Transmembrane helix</keyword>
<keyword evidence="4" id="KW-1185">Reference proteome</keyword>
<gene>
    <name evidence="3" type="ORF">MWN34_11320</name>
</gene>
<evidence type="ECO:0000313" key="3">
    <source>
        <dbReference type="EMBL" id="MCK0197505.1"/>
    </source>
</evidence>
<evidence type="ECO:0000256" key="1">
    <source>
        <dbReference type="SAM" id="MobiDB-lite"/>
    </source>
</evidence>
<keyword evidence="2" id="KW-0812">Transmembrane</keyword>
<name>A0ABT0DC18_9HYPH</name>
<evidence type="ECO:0008006" key="5">
    <source>
        <dbReference type="Google" id="ProtNLM"/>
    </source>
</evidence>
<reference evidence="3 4" key="1">
    <citation type="submission" date="2022-04" db="EMBL/GenBank/DDBJ databases">
        <authorList>
            <person name="Grouzdev D.S."/>
            <person name="Pantiukh K.S."/>
            <person name="Krutkina M.S."/>
        </authorList>
    </citation>
    <scope>NUCLEOTIDE SEQUENCE [LARGE SCALE GENOMIC DNA]</scope>
    <source>
        <strain evidence="3 4">6x-1</strain>
    </source>
</reference>
<accession>A0ABT0DC18</accession>
<evidence type="ECO:0000313" key="4">
    <source>
        <dbReference type="Proteomes" id="UP001203284"/>
    </source>
</evidence>
<comment type="caution">
    <text evidence="3">The sequence shown here is derived from an EMBL/GenBank/DDBJ whole genome shotgun (WGS) entry which is preliminary data.</text>
</comment>